<dbReference type="EMBL" id="BARV01030301">
    <property type="protein sequence ID" value="GAI39761.1"/>
    <property type="molecule type" value="Genomic_DNA"/>
</dbReference>
<protein>
    <submittedName>
        <fullName evidence="1">Uncharacterized protein</fullName>
    </submittedName>
</protein>
<proteinExistence type="predicted"/>
<organism evidence="1">
    <name type="scientific">marine sediment metagenome</name>
    <dbReference type="NCBI Taxonomy" id="412755"/>
    <lineage>
        <taxon>unclassified sequences</taxon>
        <taxon>metagenomes</taxon>
        <taxon>ecological metagenomes</taxon>
    </lineage>
</organism>
<sequence>ERIRLIVRSPLEYVEMEKTDPTFYKEVELGKTLWESKDES</sequence>
<gene>
    <name evidence="1" type="ORF">S06H3_48144</name>
</gene>
<name>X1PBC4_9ZZZZ</name>
<accession>X1PBC4</accession>
<evidence type="ECO:0000313" key="1">
    <source>
        <dbReference type="EMBL" id="GAI39761.1"/>
    </source>
</evidence>
<reference evidence="1" key="1">
    <citation type="journal article" date="2014" name="Front. Microbiol.">
        <title>High frequency of phylogenetically diverse reductive dehalogenase-homologous genes in deep subseafloor sedimentary metagenomes.</title>
        <authorList>
            <person name="Kawai M."/>
            <person name="Futagami T."/>
            <person name="Toyoda A."/>
            <person name="Takaki Y."/>
            <person name="Nishi S."/>
            <person name="Hori S."/>
            <person name="Arai W."/>
            <person name="Tsubouchi T."/>
            <person name="Morono Y."/>
            <person name="Uchiyama I."/>
            <person name="Ito T."/>
            <person name="Fujiyama A."/>
            <person name="Inagaki F."/>
            <person name="Takami H."/>
        </authorList>
    </citation>
    <scope>NUCLEOTIDE SEQUENCE</scope>
    <source>
        <strain evidence="1">Expedition CK06-06</strain>
    </source>
</reference>
<feature type="non-terminal residue" evidence="1">
    <location>
        <position position="1"/>
    </location>
</feature>
<comment type="caution">
    <text evidence="1">The sequence shown here is derived from an EMBL/GenBank/DDBJ whole genome shotgun (WGS) entry which is preliminary data.</text>
</comment>
<dbReference type="AlphaFoldDB" id="X1PBC4"/>